<reference evidence="1" key="1">
    <citation type="journal article" date="2023" name="Science">
        <title>Genome structures resolve the early diversification of teleost fishes.</title>
        <authorList>
            <person name="Parey E."/>
            <person name="Louis A."/>
            <person name="Montfort J."/>
            <person name="Bouchez O."/>
            <person name="Roques C."/>
            <person name="Iampietro C."/>
            <person name="Lluch J."/>
            <person name="Castinel A."/>
            <person name="Donnadieu C."/>
            <person name="Desvignes T."/>
            <person name="Floi Bucao C."/>
            <person name="Jouanno E."/>
            <person name="Wen M."/>
            <person name="Mejri S."/>
            <person name="Dirks R."/>
            <person name="Jansen H."/>
            <person name="Henkel C."/>
            <person name="Chen W.J."/>
            <person name="Zahm M."/>
            <person name="Cabau C."/>
            <person name="Klopp C."/>
            <person name="Thompson A.W."/>
            <person name="Robinson-Rechavi M."/>
            <person name="Braasch I."/>
            <person name="Lecointre G."/>
            <person name="Bobe J."/>
            <person name="Postlethwait J.H."/>
            <person name="Berthelot C."/>
            <person name="Roest Crollius H."/>
            <person name="Guiguen Y."/>
        </authorList>
    </citation>
    <scope>NUCLEOTIDE SEQUENCE</scope>
    <source>
        <strain evidence="1">WJC10195</strain>
    </source>
</reference>
<accession>A0A9Q1J9H5</accession>
<dbReference type="Proteomes" id="UP001152622">
    <property type="component" value="Chromosome 2"/>
</dbReference>
<name>A0A9Q1J9H5_SYNKA</name>
<evidence type="ECO:0000313" key="1">
    <source>
        <dbReference type="EMBL" id="KAJ8374235.1"/>
    </source>
</evidence>
<keyword evidence="2" id="KW-1185">Reference proteome</keyword>
<protein>
    <submittedName>
        <fullName evidence="1">Uncharacterized protein</fullName>
    </submittedName>
</protein>
<evidence type="ECO:0000313" key="2">
    <source>
        <dbReference type="Proteomes" id="UP001152622"/>
    </source>
</evidence>
<organism evidence="1 2">
    <name type="scientific">Synaphobranchus kaupii</name>
    <name type="common">Kaup's arrowtooth eel</name>
    <dbReference type="NCBI Taxonomy" id="118154"/>
    <lineage>
        <taxon>Eukaryota</taxon>
        <taxon>Metazoa</taxon>
        <taxon>Chordata</taxon>
        <taxon>Craniata</taxon>
        <taxon>Vertebrata</taxon>
        <taxon>Euteleostomi</taxon>
        <taxon>Actinopterygii</taxon>
        <taxon>Neopterygii</taxon>
        <taxon>Teleostei</taxon>
        <taxon>Anguilliformes</taxon>
        <taxon>Synaphobranchidae</taxon>
        <taxon>Synaphobranchus</taxon>
    </lineage>
</organism>
<dbReference type="EMBL" id="JAINUF010000002">
    <property type="protein sequence ID" value="KAJ8374235.1"/>
    <property type="molecule type" value="Genomic_DNA"/>
</dbReference>
<sequence>MEESEVAEALIAYTRLADVVGEAEHDEIVGPFVFIFSNQQGMERFLIEIVDHRDDSLCVVRDEDDVEIDLVRRRVLEVCTEENEKVAEANLAVENRGRKRKDWARSNL</sequence>
<gene>
    <name evidence="1" type="ORF">SKAU_G00048150</name>
</gene>
<comment type="caution">
    <text evidence="1">The sequence shown here is derived from an EMBL/GenBank/DDBJ whole genome shotgun (WGS) entry which is preliminary data.</text>
</comment>
<dbReference type="AlphaFoldDB" id="A0A9Q1J9H5"/>
<proteinExistence type="predicted"/>